<dbReference type="Gene3D" id="1.10.510.10">
    <property type="entry name" value="Transferase(Phosphotransferase) domain 1"/>
    <property type="match status" value="1"/>
</dbReference>
<feature type="compositionally biased region" description="Basic and acidic residues" evidence="1">
    <location>
        <begin position="704"/>
        <end position="733"/>
    </location>
</feature>
<dbReference type="InterPro" id="IPR050167">
    <property type="entry name" value="Ser_Thr_protein_kinase"/>
</dbReference>
<dbReference type="InterPro" id="IPR011009">
    <property type="entry name" value="Kinase-like_dom_sf"/>
</dbReference>
<dbReference type="InterPro" id="IPR000719">
    <property type="entry name" value="Prot_kinase_dom"/>
</dbReference>
<dbReference type="GO" id="GO:0004672">
    <property type="term" value="F:protein kinase activity"/>
    <property type="evidence" value="ECO:0007669"/>
    <property type="project" value="InterPro"/>
</dbReference>
<accession>A0A8H3U995</accession>
<feature type="compositionally biased region" description="Acidic residues" evidence="1">
    <location>
        <begin position="96"/>
        <end position="147"/>
    </location>
</feature>
<dbReference type="SMART" id="SM00220">
    <property type="entry name" value="S_TKc"/>
    <property type="match status" value="1"/>
</dbReference>
<comment type="caution">
    <text evidence="3">The sequence shown here is derived from an EMBL/GenBank/DDBJ whole genome shotgun (WGS) entry which is preliminary data.</text>
</comment>
<feature type="domain" description="Protein kinase" evidence="2">
    <location>
        <begin position="308"/>
        <end position="685"/>
    </location>
</feature>
<dbReference type="InterPro" id="IPR008271">
    <property type="entry name" value="Ser/Thr_kinase_AS"/>
</dbReference>
<evidence type="ECO:0000313" key="3">
    <source>
        <dbReference type="EMBL" id="KAE9965415.1"/>
    </source>
</evidence>
<dbReference type="PANTHER" id="PTHR23257">
    <property type="entry name" value="SERINE-THREONINE PROTEIN KINASE"/>
    <property type="match status" value="1"/>
</dbReference>
<dbReference type="OrthoDB" id="10630302at2759"/>
<evidence type="ECO:0000256" key="1">
    <source>
        <dbReference type="SAM" id="MobiDB-lite"/>
    </source>
</evidence>
<name>A0A8H3U995_VENIN</name>
<organism evidence="3 4">
    <name type="scientific">Venturia inaequalis</name>
    <name type="common">Apple scab fungus</name>
    <dbReference type="NCBI Taxonomy" id="5025"/>
    <lineage>
        <taxon>Eukaryota</taxon>
        <taxon>Fungi</taxon>
        <taxon>Dikarya</taxon>
        <taxon>Ascomycota</taxon>
        <taxon>Pezizomycotina</taxon>
        <taxon>Dothideomycetes</taxon>
        <taxon>Pleosporomycetidae</taxon>
        <taxon>Venturiales</taxon>
        <taxon>Venturiaceae</taxon>
        <taxon>Venturia</taxon>
    </lineage>
</organism>
<dbReference type="EMBL" id="WNWS01000596">
    <property type="protein sequence ID" value="KAE9965415.1"/>
    <property type="molecule type" value="Genomic_DNA"/>
</dbReference>
<gene>
    <name evidence="3" type="ORF">EG328_009667</name>
</gene>
<dbReference type="AlphaFoldDB" id="A0A8H3U995"/>
<feature type="region of interest" description="Disordered" evidence="1">
    <location>
        <begin position="683"/>
        <end position="733"/>
    </location>
</feature>
<sequence length="733" mass="83486">MAPKRKKPAPPYEQFRKAHHRYYTGQLNEAEKTEYKNRYQALYNDYAAADWTALETTRPDIAAAYRELHDADYDRDQAPPTADNNFALPTFIHVEEPEDSEIEEPEDSEIEEPEDSEIEEPEDSEIEEPEDSEIEDPQDSEIEDPQDSEIKEPEDSEIEESGEGRNDEESDEGNNSEDPDGEESNEESSEEEVSLGSNERVDTEKSDEDHDIEPSDKGTPLGERAAADVDDSHDENDESEESEEFIFDDRGEPDNALGDAEFLPLTITVNEGTRISSKEFETLDLEEYPSNEWLHITAEDKEGTKWKWFPKTRLGQGACGRATLWVEVDEEGTVGGSAVAKDVNFEKEWDSKNAWWDTDHDIPMEVAAHRTVCSLDLSPEKTLPVFMLPYRGFHVHNALRCYRLLTEPALDGDLFGLMQKFPLPGPKEKGKDKPETPQDMIPVAFAWRVFLALIQAAIHIHAHGIIHRDLKPENILLMNNEFVRINQDGEAEEPTEAKEMEGWNLKPVIGDFGSARPMEREGFNNPDDFDMKGHPPYFAPEELRTEPAVFGHAKKINEKTTVFHLGCCMHQFLHGGKLPRVDANKKTGPLNPPEPVWRHQYENPVNAGPLSDLDKFLHNWNFDEEVDPEIDWDAYDRHFTYIEPVSEDGINFGSLIADCLRFDPDDRPLLSVLLGKVQTAVHRFPGPPSKADHDLVHGKKRKRQPGEEEGDHHDHGETSRVEKSRKIQREKGL</sequence>
<feature type="compositionally biased region" description="Acidic residues" evidence="1">
    <location>
        <begin position="228"/>
        <end position="246"/>
    </location>
</feature>
<reference evidence="3 4" key="1">
    <citation type="submission" date="2018-12" db="EMBL/GenBank/DDBJ databases">
        <title>Venturia inaequalis Genome Resource.</title>
        <authorList>
            <person name="Lichtner F.J."/>
        </authorList>
    </citation>
    <scope>NUCLEOTIDE SEQUENCE [LARGE SCALE GENOMIC DNA]</scope>
    <source>
        <strain evidence="3 4">120213</strain>
    </source>
</reference>
<dbReference type="Pfam" id="PF00069">
    <property type="entry name" value="Pkinase"/>
    <property type="match status" value="1"/>
</dbReference>
<dbReference type="GO" id="GO:0005524">
    <property type="term" value="F:ATP binding"/>
    <property type="evidence" value="ECO:0007669"/>
    <property type="project" value="InterPro"/>
</dbReference>
<feature type="compositionally biased region" description="Basic and acidic residues" evidence="1">
    <location>
        <begin position="199"/>
        <end position="216"/>
    </location>
</feature>
<evidence type="ECO:0000313" key="4">
    <source>
        <dbReference type="Proteomes" id="UP000447873"/>
    </source>
</evidence>
<proteinExistence type="predicted"/>
<dbReference type="Proteomes" id="UP000447873">
    <property type="component" value="Unassembled WGS sequence"/>
</dbReference>
<feature type="compositionally biased region" description="Acidic residues" evidence="1">
    <location>
        <begin position="168"/>
        <end position="193"/>
    </location>
</feature>
<evidence type="ECO:0000259" key="2">
    <source>
        <dbReference type="PROSITE" id="PS50011"/>
    </source>
</evidence>
<dbReference type="PROSITE" id="PS50011">
    <property type="entry name" value="PROTEIN_KINASE_DOM"/>
    <property type="match status" value="1"/>
</dbReference>
<dbReference type="SUPFAM" id="SSF56112">
    <property type="entry name" value="Protein kinase-like (PK-like)"/>
    <property type="match status" value="1"/>
</dbReference>
<protein>
    <recommendedName>
        <fullName evidence="2">Protein kinase domain-containing protein</fullName>
    </recommendedName>
</protein>
<feature type="region of interest" description="Disordered" evidence="1">
    <location>
        <begin position="72"/>
        <end position="258"/>
    </location>
</feature>
<dbReference type="PROSITE" id="PS00108">
    <property type="entry name" value="PROTEIN_KINASE_ST"/>
    <property type="match status" value="1"/>
</dbReference>